<evidence type="ECO:0000313" key="2">
    <source>
        <dbReference type="Proteomes" id="UP000294395"/>
    </source>
</evidence>
<reference evidence="1 2" key="1">
    <citation type="submission" date="2019-03" db="EMBL/GenBank/DDBJ databases">
        <title>Complete genome sequence of two outbreak-associated Acinetobacter haemolyticus strains.</title>
        <authorList>
            <person name="Bai L."/>
            <person name="Zhang S.-C."/>
            <person name="Deng Y."/>
            <person name="Song C.-C."/>
            <person name="Kang G.-B."/>
            <person name="Dong Y."/>
            <person name="Wang Y."/>
            <person name="Gao F."/>
            <person name="Huang H."/>
        </authorList>
    </citation>
    <scope>NUCLEOTIDE SEQUENCE [LARGE SCALE GENOMIC DNA]</scope>
    <source>
        <strain evidence="1 2">TJR01</strain>
    </source>
</reference>
<proteinExistence type="predicted"/>
<organism evidence="1 2">
    <name type="scientific">Acinetobacter haemolyticus</name>
    <dbReference type="NCBI Taxonomy" id="29430"/>
    <lineage>
        <taxon>Bacteria</taxon>
        <taxon>Pseudomonadati</taxon>
        <taxon>Pseudomonadota</taxon>
        <taxon>Gammaproteobacteria</taxon>
        <taxon>Moraxellales</taxon>
        <taxon>Moraxellaceae</taxon>
        <taxon>Acinetobacter</taxon>
    </lineage>
</organism>
<name>A0A4P7B510_ACIHA</name>
<protein>
    <recommendedName>
        <fullName evidence="3">Transposase</fullName>
    </recommendedName>
</protein>
<gene>
    <name evidence="1" type="ORF">AHTJR_10070</name>
</gene>
<dbReference type="RefSeq" id="WP_134252622.1">
    <property type="nucleotide sequence ID" value="NZ_CP038009.1"/>
</dbReference>
<sequence>MSDLKDHEVVSIFKQYLYPLSAKLTEMLNEHFSHQTERRGCGYTQATRVIDPRQNNGQHVPLKIT</sequence>
<dbReference type="AlphaFoldDB" id="A0A4P7B510"/>
<evidence type="ECO:0000313" key="1">
    <source>
        <dbReference type="EMBL" id="QBQ16605.1"/>
    </source>
</evidence>
<evidence type="ECO:0008006" key="3">
    <source>
        <dbReference type="Google" id="ProtNLM"/>
    </source>
</evidence>
<accession>A0A4P7B510</accession>
<dbReference type="EMBL" id="CP038009">
    <property type="protein sequence ID" value="QBQ16605.1"/>
    <property type="molecule type" value="Genomic_DNA"/>
</dbReference>
<dbReference type="Proteomes" id="UP000294395">
    <property type="component" value="Chromosome"/>
</dbReference>